<accession>K1TX18</accession>
<dbReference type="GO" id="GO:0016020">
    <property type="term" value="C:membrane"/>
    <property type="evidence" value="ECO:0007669"/>
    <property type="project" value="GOC"/>
</dbReference>
<dbReference type="SUPFAM" id="SSF51161">
    <property type="entry name" value="Trimeric LpxA-like enzymes"/>
    <property type="match status" value="1"/>
</dbReference>
<keyword evidence="2" id="KW-0441">Lipid A biosynthesis</keyword>
<keyword evidence="3 7" id="KW-0808">Transferase</keyword>
<keyword evidence="1" id="KW-0444">Lipid biosynthesis</keyword>
<feature type="non-terminal residue" evidence="7">
    <location>
        <position position="1"/>
    </location>
</feature>
<dbReference type="InterPro" id="IPR010137">
    <property type="entry name" value="Lipid_A_LpxA"/>
</dbReference>
<dbReference type="InterPro" id="IPR029098">
    <property type="entry name" value="Acetyltransf_C"/>
</dbReference>
<evidence type="ECO:0000256" key="4">
    <source>
        <dbReference type="ARBA" id="ARBA00023098"/>
    </source>
</evidence>
<dbReference type="Gene3D" id="1.20.1180.10">
    <property type="entry name" value="Udp N-acetylglucosamine O-acyltransferase, C-terminal domain"/>
    <property type="match status" value="1"/>
</dbReference>
<dbReference type="Gene3D" id="2.160.10.10">
    <property type="entry name" value="Hexapeptide repeat proteins"/>
    <property type="match status" value="1"/>
</dbReference>
<name>K1TX18_9ZZZZ</name>
<dbReference type="PANTHER" id="PTHR43480:SF1">
    <property type="entry name" value="ACYL-[ACYL-CARRIER-PROTEIN]--UDP-N-ACETYLGLUCOSAMINE O-ACYLTRANSFERASE, MITOCHONDRIAL-RELATED"/>
    <property type="match status" value="1"/>
</dbReference>
<evidence type="ECO:0000256" key="5">
    <source>
        <dbReference type="ARBA" id="ARBA00023315"/>
    </source>
</evidence>
<gene>
    <name evidence="7" type="ORF">LEA_05728</name>
</gene>
<organism evidence="7">
    <name type="scientific">human gut metagenome</name>
    <dbReference type="NCBI Taxonomy" id="408170"/>
    <lineage>
        <taxon>unclassified sequences</taxon>
        <taxon>metagenomes</taxon>
        <taxon>organismal metagenomes</taxon>
    </lineage>
</organism>
<evidence type="ECO:0000256" key="1">
    <source>
        <dbReference type="ARBA" id="ARBA00022516"/>
    </source>
</evidence>
<feature type="domain" description="UDP N-acetylglucosamine O-acyltransferase C-terminal" evidence="6">
    <location>
        <begin position="24"/>
        <end position="106"/>
    </location>
</feature>
<proteinExistence type="predicted"/>
<reference evidence="7" key="1">
    <citation type="journal article" date="2013" name="Environ. Microbiol.">
        <title>Microbiota from the distal guts of lean and obese adolescents exhibit partial functional redundancy besides clear differences in community structure.</title>
        <authorList>
            <person name="Ferrer M."/>
            <person name="Ruiz A."/>
            <person name="Lanza F."/>
            <person name="Haange S.B."/>
            <person name="Oberbach A."/>
            <person name="Till H."/>
            <person name="Bargiela R."/>
            <person name="Campoy C."/>
            <person name="Segura M.T."/>
            <person name="Richter M."/>
            <person name="von Bergen M."/>
            <person name="Seifert J."/>
            <person name="Suarez A."/>
        </authorList>
    </citation>
    <scope>NUCLEOTIDE SEQUENCE</scope>
</reference>
<evidence type="ECO:0000313" key="7">
    <source>
        <dbReference type="EMBL" id="EKC74438.1"/>
    </source>
</evidence>
<keyword evidence="5 7" id="KW-0012">Acyltransferase</keyword>
<dbReference type="AlphaFoldDB" id="K1TX18"/>
<dbReference type="InterPro" id="IPR011004">
    <property type="entry name" value="Trimer_LpxA-like_sf"/>
</dbReference>
<evidence type="ECO:0000259" key="6">
    <source>
        <dbReference type="Pfam" id="PF13720"/>
    </source>
</evidence>
<dbReference type="EMBL" id="AJWY01003733">
    <property type="protein sequence ID" value="EKC74438.1"/>
    <property type="molecule type" value="Genomic_DNA"/>
</dbReference>
<dbReference type="GO" id="GO:0009245">
    <property type="term" value="P:lipid A biosynthetic process"/>
    <property type="evidence" value="ECO:0007669"/>
    <property type="project" value="UniProtKB-KW"/>
</dbReference>
<comment type="caution">
    <text evidence="7">The sequence shown here is derived from an EMBL/GenBank/DDBJ whole genome shotgun (WGS) entry which is preliminary data.</text>
</comment>
<protein>
    <submittedName>
        <fullName evidence="7">Acyl-[acyl-carrier-protein]--UDP-N-acetylglucosamine O-acyltransferase</fullName>
    </submittedName>
</protein>
<evidence type="ECO:0000256" key="3">
    <source>
        <dbReference type="ARBA" id="ARBA00022679"/>
    </source>
</evidence>
<dbReference type="Pfam" id="PF13720">
    <property type="entry name" value="Acetyltransf_11"/>
    <property type="match status" value="1"/>
</dbReference>
<dbReference type="InterPro" id="IPR037157">
    <property type="entry name" value="Acetyltransf_C_sf"/>
</dbReference>
<keyword evidence="4" id="KW-0443">Lipid metabolism</keyword>
<dbReference type="GO" id="GO:0008780">
    <property type="term" value="F:acyl-[acyl-carrier-protein]-UDP-N-acetylglucosamine O-acyltransferase activity"/>
    <property type="evidence" value="ECO:0007669"/>
    <property type="project" value="InterPro"/>
</dbReference>
<sequence length="117" mass="13261">VAVHQWTRIGEHTMIQGGALVGKDIPPFITVSNNDPVRFACVNRVGLSRRGFTPETISQIHDACRILFQSGLNYLNGCEEVEKQIPQSPERDRLIRFIRESQRGIVKPYSPNSEKDE</sequence>
<evidence type="ECO:0000256" key="2">
    <source>
        <dbReference type="ARBA" id="ARBA00022556"/>
    </source>
</evidence>
<dbReference type="PANTHER" id="PTHR43480">
    <property type="entry name" value="ACYL-[ACYL-CARRIER-PROTEIN]--UDP-N-ACETYLGLUCOSAMINE O-ACYLTRANSFERASE"/>
    <property type="match status" value="1"/>
</dbReference>